<keyword evidence="3" id="KW-1185">Reference proteome</keyword>
<dbReference type="Proteomes" id="UP000054032">
    <property type="component" value="Unassembled WGS sequence"/>
</dbReference>
<dbReference type="RefSeq" id="XP_007687039.1">
    <property type="nucleotide sequence ID" value="XM_007688849.1"/>
</dbReference>
<name>W6Z3T7_COCMI</name>
<dbReference type="EMBL" id="KI963966">
    <property type="protein sequence ID" value="EUC46412.1"/>
    <property type="molecule type" value="Genomic_DNA"/>
</dbReference>
<evidence type="ECO:0000313" key="2">
    <source>
        <dbReference type="EMBL" id="EUC46412.1"/>
    </source>
</evidence>
<accession>W6Z3T7</accession>
<dbReference type="GeneID" id="19128164"/>
<feature type="region of interest" description="Disordered" evidence="1">
    <location>
        <begin position="73"/>
        <end position="94"/>
    </location>
</feature>
<proteinExistence type="predicted"/>
<evidence type="ECO:0000256" key="1">
    <source>
        <dbReference type="SAM" id="MobiDB-lite"/>
    </source>
</evidence>
<gene>
    <name evidence="2" type="ORF">COCMIDRAFT_92888</name>
</gene>
<reference evidence="2 3" key="1">
    <citation type="journal article" date="2013" name="PLoS Genet.">
        <title>Comparative genome structure, secondary metabolite, and effector coding capacity across Cochliobolus pathogens.</title>
        <authorList>
            <person name="Condon B.J."/>
            <person name="Leng Y."/>
            <person name="Wu D."/>
            <person name="Bushley K.E."/>
            <person name="Ohm R.A."/>
            <person name="Otillar R."/>
            <person name="Martin J."/>
            <person name="Schackwitz W."/>
            <person name="Grimwood J."/>
            <person name="MohdZainudin N."/>
            <person name="Xue C."/>
            <person name="Wang R."/>
            <person name="Manning V.A."/>
            <person name="Dhillon B."/>
            <person name="Tu Z.J."/>
            <person name="Steffenson B.J."/>
            <person name="Salamov A."/>
            <person name="Sun H."/>
            <person name="Lowry S."/>
            <person name="LaButti K."/>
            <person name="Han J."/>
            <person name="Copeland A."/>
            <person name="Lindquist E."/>
            <person name="Barry K."/>
            <person name="Schmutz J."/>
            <person name="Baker S.E."/>
            <person name="Ciuffetti L.M."/>
            <person name="Grigoriev I.V."/>
            <person name="Zhong S."/>
            <person name="Turgeon B.G."/>
        </authorList>
    </citation>
    <scope>NUCLEOTIDE SEQUENCE [LARGE SCALE GENOMIC DNA]</scope>
    <source>
        <strain evidence="2 3">ATCC 44560</strain>
    </source>
</reference>
<organism evidence="2 3">
    <name type="scientific">Bipolaris oryzae ATCC 44560</name>
    <dbReference type="NCBI Taxonomy" id="930090"/>
    <lineage>
        <taxon>Eukaryota</taxon>
        <taxon>Fungi</taxon>
        <taxon>Dikarya</taxon>
        <taxon>Ascomycota</taxon>
        <taxon>Pezizomycotina</taxon>
        <taxon>Dothideomycetes</taxon>
        <taxon>Pleosporomycetidae</taxon>
        <taxon>Pleosporales</taxon>
        <taxon>Pleosporineae</taxon>
        <taxon>Pleosporaceae</taxon>
        <taxon>Bipolaris</taxon>
    </lineage>
</organism>
<dbReference type="KEGG" id="bor:COCMIDRAFT_92888"/>
<dbReference type="AlphaFoldDB" id="W6Z3T7"/>
<dbReference type="HOGENOM" id="CLU_2003499_0_0_1"/>
<protein>
    <submittedName>
        <fullName evidence="2">Uncharacterized protein</fullName>
    </submittedName>
</protein>
<sequence length="124" mass="13541">MKDDESRELQEIFSISGACYNCIVIIPTTSRFTTFAKSGGPRTNAQVLADETLKPQAMAYVSDARSTTVCQANAQPPATSPRLHHQRSSTGSPHRTYTAPIHILNKPNIPPFLLSLVARIKCST</sequence>
<evidence type="ECO:0000313" key="3">
    <source>
        <dbReference type="Proteomes" id="UP000054032"/>
    </source>
</evidence>